<accession>A0A1Q9DTP2</accession>
<dbReference type="Proteomes" id="UP000186817">
    <property type="component" value="Unassembled WGS sequence"/>
</dbReference>
<keyword evidence="4" id="KW-0547">Nucleotide-binding</keyword>
<dbReference type="OrthoDB" id="6372431at2759"/>
<name>A0A1Q9DTP2_SYMMI</name>
<dbReference type="Gene3D" id="3.30.420.40">
    <property type="match status" value="1"/>
</dbReference>
<dbReference type="Gene3D" id="3.30.420.150">
    <property type="entry name" value="Exopolyphosphatase. Domain 2"/>
    <property type="match status" value="1"/>
</dbReference>
<protein>
    <submittedName>
        <fullName evidence="5">Putative apyrase 1</fullName>
    </submittedName>
</protein>
<keyword evidence="2" id="KW-0378">Hydrolase</keyword>
<evidence type="ECO:0000256" key="3">
    <source>
        <dbReference type="PIRSR" id="PIRSR600407-1"/>
    </source>
</evidence>
<dbReference type="InterPro" id="IPR000407">
    <property type="entry name" value="GDA1_CD39_NTPase"/>
</dbReference>
<comment type="caution">
    <text evidence="5">The sequence shown here is derived from an EMBL/GenBank/DDBJ whole genome shotgun (WGS) entry which is preliminary data.</text>
</comment>
<proteinExistence type="inferred from homology"/>
<keyword evidence="4" id="KW-0067">ATP-binding</keyword>
<evidence type="ECO:0000313" key="5">
    <source>
        <dbReference type="EMBL" id="OLP98543.1"/>
    </source>
</evidence>
<dbReference type="GO" id="GO:0005524">
    <property type="term" value="F:ATP binding"/>
    <property type="evidence" value="ECO:0007669"/>
    <property type="project" value="UniProtKB-KW"/>
</dbReference>
<reference evidence="5 6" key="1">
    <citation type="submission" date="2016-02" db="EMBL/GenBank/DDBJ databases">
        <title>Genome analysis of coral dinoflagellate symbionts highlights evolutionary adaptations to a symbiotic lifestyle.</title>
        <authorList>
            <person name="Aranda M."/>
            <person name="Li Y."/>
            <person name="Liew Y.J."/>
            <person name="Baumgarten S."/>
            <person name="Simakov O."/>
            <person name="Wilson M."/>
            <person name="Piel J."/>
            <person name="Ashoor H."/>
            <person name="Bougouffa S."/>
            <person name="Bajic V.B."/>
            <person name="Ryu T."/>
            <person name="Ravasi T."/>
            <person name="Bayer T."/>
            <person name="Micklem G."/>
            <person name="Kim H."/>
            <person name="Bhak J."/>
            <person name="Lajeunesse T.C."/>
            <person name="Voolstra C.R."/>
        </authorList>
    </citation>
    <scope>NUCLEOTIDE SEQUENCE [LARGE SCALE GENOMIC DNA]</scope>
    <source>
        <strain evidence="5 6">CCMP2467</strain>
    </source>
</reference>
<dbReference type="GO" id="GO:0016787">
    <property type="term" value="F:hydrolase activity"/>
    <property type="evidence" value="ECO:0007669"/>
    <property type="project" value="UniProtKB-KW"/>
</dbReference>
<organism evidence="5 6">
    <name type="scientific">Symbiodinium microadriaticum</name>
    <name type="common">Dinoflagellate</name>
    <name type="synonym">Zooxanthella microadriatica</name>
    <dbReference type="NCBI Taxonomy" id="2951"/>
    <lineage>
        <taxon>Eukaryota</taxon>
        <taxon>Sar</taxon>
        <taxon>Alveolata</taxon>
        <taxon>Dinophyceae</taxon>
        <taxon>Suessiales</taxon>
        <taxon>Symbiodiniaceae</taxon>
        <taxon>Symbiodinium</taxon>
    </lineage>
</organism>
<sequence>MRSRLMRQLDSDMVQNQQDVHCQVQILASSLTDVGTDGKHGFSLTTDTGRPSEVLDPWQQVVSESVPELGDQIPGLTNSAHALAVNRVQDHSRCLSLMRSLAAQFFEAALGLWLREISWGLAKQRQVKAAALVQGRKVSRASERSHGGREHQASMEAERPYAVGTLAILVNEFFAIGNVAWAADSALSNSDLDRLAGQSAPFGDFYTGHAENQDLRATALVGFQALRFPGPCILKEGIADASVESIDKADRQGPANTARALAASNVQGARYANARLIPPLMDAIRLMFRVNILWAVAKLMTEGKSLADALAAAASDLMAGMRRLTSSLGVPLWAAYVRDIVSGGLLTQAIPTQTSHPICNPPDFKPQLNDVAFWPSMAKAAVQVRLDLEAVEQALPEQDFFKTASPSKSPRLAHCARSHRLRAGFACAAFSAAASCVSGIVAFSTWEPAIIFQQRHRDQKQSPFAVVLDAGSTGSRVHIYCFAGGDDCAVGSEVVRKTRPGLNSCSEPTCLSSLLQPLLSEVTSRVPQHFLSTTPLAVRATAGFRLLDPVQVDFLLDGIQDLVRQHSLLNSTIEVMGGDDEGCLQWIAVNSLLGAFEDGAPAAVFELGGASAQMTYAVQPFRLARVAQELQAAYIRELRPAGSVASIPIYQHSYLGYGILAIRAKMFEEAVALQASDRNPCLPTSFYMEYTSMQRTFRGRGAANQARCAELFRRILQPGLSCSQETAPEDVHCAFGGAWPGPGYKSSLATGGRPKLVACSFFFWCLQDVGIIPSNESHAEVTPQVYFEQAQKACNLNASDLDNAYPGLSADRASWLCSELTYVYVLLTFGFGVEADANMLTLKEMDGPIGRFEASWTLGLALELSRGRMRPLL</sequence>
<feature type="binding site" evidence="4">
    <location>
        <begin position="609"/>
        <end position="613"/>
    </location>
    <ligand>
        <name>ATP</name>
        <dbReference type="ChEBI" id="CHEBI:30616"/>
    </ligand>
</feature>
<dbReference type="AlphaFoldDB" id="A0A1Q9DTP2"/>
<evidence type="ECO:0000256" key="1">
    <source>
        <dbReference type="ARBA" id="ARBA00009283"/>
    </source>
</evidence>
<keyword evidence="6" id="KW-1185">Reference proteome</keyword>
<feature type="active site" description="Proton acceptor" evidence="3">
    <location>
        <position position="581"/>
    </location>
</feature>
<evidence type="ECO:0000256" key="2">
    <source>
        <dbReference type="ARBA" id="ARBA00022801"/>
    </source>
</evidence>
<dbReference type="EMBL" id="LSRX01000392">
    <property type="protein sequence ID" value="OLP98543.1"/>
    <property type="molecule type" value="Genomic_DNA"/>
</dbReference>
<evidence type="ECO:0000256" key="4">
    <source>
        <dbReference type="PIRSR" id="PIRSR600407-2"/>
    </source>
</evidence>
<dbReference type="PANTHER" id="PTHR11782">
    <property type="entry name" value="ADENOSINE/GUANOSINE DIPHOSPHATASE"/>
    <property type="match status" value="1"/>
</dbReference>
<gene>
    <name evidence="5" type="primary">APY1</name>
    <name evidence="5" type="ORF">AK812_SmicGene18981</name>
</gene>
<evidence type="ECO:0000313" key="6">
    <source>
        <dbReference type="Proteomes" id="UP000186817"/>
    </source>
</evidence>
<comment type="similarity">
    <text evidence="1">Belongs to the GDA1/CD39 NTPase family.</text>
</comment>
<dbReference type="Pfam" id="PF01150">
    <property type="entry name" value="GDA1_CD39"/>
    <property type="match status" value="1"/>
</dbReference>